<evidence type="ECO:0008006" key="6">
    <source>
        <dbReference type="Google" id="ProtNLM"/>
    </source>
</evidence>
<dbReference type="AlphaFoldDB" id="A0A1B0GAA0"/>
<dbReference type="Gene3D" id="3.40.50.300">
    <property type="entry name" value="P-loop containing nucleotide triphosphate hydrolases"/>
    <property type="match status" value="1"/>
</dbReference>
<dbReference type="GO" id="GO:0003924">
    <property type="term" value="F:GTPase activity"/>
    <property type="evidence" value="ECO:0007669"/>
    <property type="project" value="InterPro"/>
</dbReference>
<protein>
    <recommendedName>
        <fullName evidence="6">GTP-binding protein REM 1</fullName>
    </recommendedName>
</protein>
<dbReference type="PhylomeDB" id="A0A1B0GAA0"/>
<keyword evidence="5" id="KW-1185">Reference proteome</keyword>
<dbReference type="SMART" id="SM00175">
    <property type="entry name" value="RAB"/>
    <property type="match status" value="1"/>
</dbReference>
<proteinExistence type="inferred from homology"/>
<dbReference type="SUPFAM" id="SSF52540">
    <property type="entry name" value="P-loop containing nucleoside triphosphate hydrolases"/>
    <property type="match status" value="1"/>
</dbReference>
<feature type="compositionally biased region" description="Low complexity" evidence="3">
    <location>
        <begin position="915"/>
        <end position="926"/>
    </location>
</feature>
<dbReference type="VEuPathDB" id="VectorBase:GMOY010237"/>
<keyword evidence="2" id="KW-0597">Phosphoprotein</keyword>
<feature type="compositionally biased region" description="Low complexity" evidence="3">
    <location>
        <begin position="107"/>
        <end position="131"/>
    </location>
</feature>
<dbReference type="PROSITE" id="PS51419">
    <property type="entry name" value="RAB"/>
    <property type="match status" value="1"/>
</dbReference>
<organism evidence="4 5">
    <name type="scientific">Glossina morsitans morsitans</name>
    <name type="common">Savannah tsetse fly</name>
    <dbReference type="NCBI Taxonomy" id="37546"/>
    <lineage>
        <taxon>Eukaryota</taxon>
        <taxon>Metazoa</taxon>
        <taxon>Ecdysozoa</taxon>
        <taxon>Arthropoda</taxon>
        <taxon>Hexapoda</taxon>
        <taxon>Insecta</taxon>
        <taxon>Pterygota</taxon>
        <taxon>Neoptera</taxon>
        <taxon>Endopterygota</taxon>
        <taxon>Diptera</taxon>
        <taxon>Brachycera</taxon>
        <taxon>Muscomorpha</taxon>
        <taxon>Hippoboscoidea</taxon>
        <taxon>Glossinidae</taxon>
        <taxon>Glossina</taxon>
    </lineage>
</organism>
<evidence type="ECO:0000256" key="3">
    <source>
        <dbReference type="SAM" id="MobiDB-lite"/>
    </source>
</evidence>
<evidence type="ECO:0000256" key="2">
    <source>
        <dbReference type="ARBA" id="ARBA00022553"/>
    </source>
</evidence>
<evidence type="ECO:0000256" key="1">
    <source>
        <dbReference type="ARBA" id="ARBA00008846"/>
    </source>
</evidence>
<feature type="region of interest" description="Disordered" evidence="3">
    <location>
        <begin position="457"/>
        <end position="480"/>
    </location>
</feature>
<feature type="compositionally biased region" description="Polar residues" evidence="3">
    <location>
        <begin position="423"/>
        <end position="436"/>
    </location>
</feature>
<dbReference type="PANTHER" id="PTHR45775:SF7">
    <property type="entry name" value="RAD, GEM_KIR FAMILY MEMBER 1, ISOFORM B"/>
    <property type="match status" value="1"/>
</dbReference>
<feature type="compositionally biased region" description="Polar residues" evidence="3">
    <location>
        <begin position="927"/>
        <end position="960"/>
    </location>
</feature>
<dbReference type="GO" id="GO:0005246">
    <property type="term" value="F:calcium channel regulator activity"/>
    <property type="evidence" value="ECO:0007669"/>
    <property type="project" value="TreeGrafter"/>
</dbReference>
<name>A0A1B0GAA0_GLOMM</name>
<dbReference type="InterPro" id="IPR051641">
    <property type="entry name" value="RGK_GTP-binding_reg"/>
</dbReference>
<feature type="compositionally biased region" description="Basic and acidic residues" evidence="3">
    <location>
        <begin position="1"/>
        <end position="11"/>
    </location>
</feature>
<feature type="region of interest" description="Disordered" evidence="3">
    <location>
        <begin position="1"/>
        <end position="42"/>
    </location>
</feature>
<sequence>MPTKRCTKEGTPKPLTTEMQTMTFGSTSKGIPKTKPSTSSPVCFRSTRSAAMVALALRNQSLTGASSKIKSFHSVNATNSAESTFSKPPTIAQSKANALNAHVNGINDMDNGENGSSGSDNDGVSNSSSSSATALRRLHFKSGGRNSKNILTSNTANTSHAARKTASTNANLHHVTKEEKQNCASSSSVPKVIVMGSSSGSIVDANINTSTDSASTMITNITHTDTSETVDSLDFGDNSGQSETIFSSLEEPLLTAIQMDSEIELTHSSGSHSRHDLNLRDSIESQESCLSITGELSSTTPLLSTCAKHSTANDYEVDKKSSSRPLLGGQTGSFDKPSSPKSASNREKLCRQFSENARPLVEESMQSATLERKMKSFSKKRSLHQNHHRYDGCATSIDGKASISLKDQATVADISEARPKHLASSSKINSAPPTLKDSNFFGNDSLANKLDNKLCSPSSQNFDQRKSSSTSSSESSTKSKDGECIMFPFDREALDYERIERECYSANQVLSSSSTTSESEEVERCSVYERKLPNHLETIHSNDVYQHYTLLSKYEQREKKFSGKRNKRLKSDGIVPKYLPPVDAFYPQTKPASPPKSQCSLLFHTNLNKFDDIASKFDQMPRKHGSNADLVFNQIISPSNVNAIPNDNSNDIEKNCSTTNVCMTASFLNLRPDAYGNRSGKKSCKSKNSSAIDELENAVKIHEILGKCQLNTKTCNSLGNVSGTNSGESINVTANPMETAVCTQPRATIVVQQPSLSLDNTVETLLINNENEFISVEQDTDTTTNLMSIHKKYLQPGQQQQQQTRADNIKQLLDVTSTLTLKELRDFEMRNFFFLIRSTHSYGSPHHSRSQSVKALGSRGSGRPNQLCLPQQRCRVASMPNTGVEEEYYRLRHFSITGKGVVNRGDSLRSRRSRSNNSVASSNSSNELLTTTRIPAGNSSRNSANCSLVSSRESSTSNAGNGPYRVLMLGATAVGKSSLVSQFMTSEYLHAYDTSIDDSDSGEKSVSVLLSGEESELIFIDHPCAEMTPNDCLNSYDPHGYCVIYSAADRNSFNVAEQILQILWTNQNIAQKAVILVANKSDLARSRLVSIEANKIKKTKKTFPEGKAMATAYDCKFIETSVGINHNVDELLVGLLSQIRLKLENPEKSRDLFRKRSVRKSKRRACSPLSGACLTGNASLNSTLGPLAKVVTEIQTPPGSVHSRLYL</sequence>
<comment type="similarity">
    <text evidence="1">Belongs to the small GTPase superfamily. RGK family.</text>
</comment>
<reference evidence="4" key="1">
    <citation type="submission" date="2020-05" db="UniProtKB">
        <authorList>
            <consortium name="EnsemblMetazoa"/>
        </authorList>
    </citation>
    <scope>IDENTIFICATION</scope>
    <source>
        <strain evidence="4">Yale</strain>
    </source>
</reference>
<dbReference type="PRINTS" id="PR00449">
    <property type="entry name" value="RASTRNSFRMNG"/>
</dbReference>
<feature type="region of interest" description="Disordered" evidence="3">
    <location>
        <begin position="841"/>
        <end position="867"/>
    </location>
</feature>
<feature type="region of interest" description="Disordered" evidence="3">
    <location>
        <begin position="416"/>
        <end position="436"/>
    </location>
</feature>
<dbReference type="Pfam" id="PF11179">
    <property type="entry name" value="DUF2967"/>
    <property type="match status" value="2"/>
</dbReference>
<dbReference type="Pfam" id="PF00071">
    <property type="entry name" value="Ras"/>
    <property type="match status" value="1"/>
</dbReference>
<feature type="region of interest" description="Disordered" evidence="3">
    <location>
        <begin position="104"/>
        <end position="165"/>
    </location>
</feature>
<feature type="region of interest" description="Disordered" evidence="3">
    <location>
        <begin position="902"/>
        <end position="961"/>
    </location>
</feature>
<dbReference type="Proteomes" id="UP000092444">
    <property type="component" value="Unassembled WGS sequence"/>
</dbReference>
<dbReference type="InterPro" id="IPR001806">
    <property type="entry name" value="Small_GTPase"/>
</dbReference>
<dbReference type="InterPro" id="IPR027417">
    <property type="entry name" value="P-loop_NTPase"/>
</dbReference>
<dbReference type="InterPro" id="IPR021349">
    <property type="entry name" value="DUF2967"/>
</dbReference>
<dbReference type="GO" id="GO:0005525">
    <property type="term" value="F:GTP binding"/>
    <property type="evidence" value="ECO:0007669"/>
    <property type="project" value="InterPro"/>
</dbReference>
<dbReference type="EnsemblMetazoa" id="GMOY010237-RA">
    <property type="protein sequence ID" value="GMOY010237-PA"/>
    <property type="gene ID" value="GMOY010237"/>
</dbReference>
<dbReference type="PANTHER" id="PTHR45775">
    <property type="entry name" value="RAD, GEM/KIR FAMILY MEMBER 2, ISOFORM C"/>
    <property type="match status" value="1"/>
</dbReference>
<dbReference type="STRING" id="37546.A0A1B0GAA0"/>
<dbReference type="FunFam" id="3.40.50.300:FF:000664">
    <property type="entry name" value="Uncharacterized protein, isoform B"/>
    <property type="match status" value="1"/>
</dbReference>
<feature type="compositionally biased region" description="Polar residues" evidence="3">
    <location>
        <begin position="144"/>
        <end position="165"/>
    </location>
</feature>
<accession>A0A1B0GAA0</accession>
<feature type="region of interest" description="Disordered" evidence="3">
    <location>
        <begin position="311"/>
        <end position="347"/>
    </location>
</feature>
<dbReference type="PROSITE" id="PS51421">
    <property type="entry name" value="RAS"/>
    <property type="match status" value="1"/>
</dbReference>
<dbReference type="SMART" id="SM00173">
    <property type="entry name" value="RAS"/>
    <property type="match status" value="1"/>
</dbReference>
<evidence type="ECO:0000313" key="4">
    <source>
        <dbReference type="EnsemblMetazoa" id="GMOY010237-PA"/>
    </source>
</evidence>
<feature type="compositionally biased region" description="Polar residues" evidence="3">
    <location>
        <begin position="17"/>
        <end position="42"/>
    </location>
</feature>
<evidence type="ECO:0000313" key="5">
    <source>
        <dbReference type="Proteomes" id="UP000092444"/>
    </source>
</evidence>
<feature type="compositionally biased region" description="Low complexity" evidence="3">
    <location>
        <begin position="467"/>
        <end position="476"/>
    </location>
</feature>
<dbReference type="EMBL" id="CCAG010018535">
    <property type="status" value="NOT_ANNOTATED_CDS"/>
    <property type="molecule type" value="Genomic_DNA"/>
</dbReference>
<dbReference type="GO" id="GO:0005886">
    <property type="term" value="C:plasma membrane"/>
    <property type="evidence" value="ECO:0007669"/>
    <property type="project" value="TreeGrafter"/>
</dbReference>